<gene>
    <name evidence="18" type="ORF">FPZ41_36315</name>
</gene>
<dbReference type="PANTHER" id="PTHR21262:SF31">
    <property type="entry name" value="GTP PYROPHOSPHOKINASE"/>
    <property type="match status" value="1"/>
</dbReference>
<dbReference type="EC" id="2.7.6.5" evidence="2"/>
<dbReference type="GO" id="GO:0015970">
    <property type="term" value="P:guanosine tetraphosphate biosynthetic process"/>
    <property type="evidence" value="ECO:0007669"/>
    <property type="project" value="UniProtKB-UniPathway"/>
</dbReference>
<dbReference type="RefSeq" id="WP_152867826.1">
    <property type="nucleotide sequence ID" value="NZ_VMNX01000214.1"/>
</dbReference>
<dbReference type="FunFam" id="3.10.20.30:FF:000002">
    <property type="entry name" value="GTP pyrophosphokinase (RelA/SpoT)"/>
    <property type="match status" value="1"/>
</dbReference>
<protein>
    <recommendedName>
        <fullName evidence="3">GTP pyrophosphokinase</fullName>
        <ecNumber evidence="2">2.7.6.5</ecNumber>
    </recommendedName>
    <alternativeName>
        <fullName evidence="10">(p)ppGpp synthase</fullName>
    </alternativeName>
    <alternativeName>
        <fullName evidence="9">ATP:GTP 3'-pyrophosphotransferase</fullName>
    </alternativeName>
    <alternativeName>
        <fullName evidence="11">ppGpp synthase I</fullName>
    </alternativeName>
</protein>
<dbReference type="CDD" id="cd05399">
    <property type="entry name" value="NT_Rel-Spo_like"/>
    <property type="match status" value="1"/>
</dbReference>
<dbReference type="InterPro" id="IPR012675">
    <property type="entry name" value="Beta-grasp_dom_sf"/>
</dbReference>
<comment type="pathway">
    <text evidence="1">Purine metabolism; ppGpp biosynthesis; ppGpp from GTP: step 1/2.</text>
</comment>
<dbReference type="InterPro" id="IPR012676">
    <property type="entry name" value="TGS-like"/>
</dbReference>
<dbReference type="SMART" id="SM00954">
    <property type="entry name" value="RelA_SpoT"/>
    <property type="match status" value="1"/>
</dbReference>
<evidence type="ECO:0000256" key="10">
    <source>
        <dbReference type="ARBA" id="ARBA00032407"/>
    </source>
</evidence>
<dbReference type="GO" id="GO:0008728">
    <property type="term" value="F:GTP diphosphokinase activity"/>
    <property type="evidence" value="ECO:0007669"/>
    <property type="project" value="UniProtKB-EC"/>
</dbReference>
<dbReference type="FunFam" id="3.30.460.10:FF:000001">
    <property type="entry name" value="GTP pyrophosphokinase RelA"/>
    <property type="match status" value="1"/>
</dbReference>
<dbReference type="InterPro" id="IPR045865">
    <property type="entry name" value="ACT-like_dom_sf"/>
</dbReference>
<evidence type="ECO:0000256" key="11">
    <source>
        <dbReference type="ARBA" id="ARBA00033308"/>
    </source>
</evidence>
<dbReference type="InterPro" id="IPR007685">
    <property type="entry name" value="RelA_SpoT"/>
</dbReference>
<dbReference type="Proteomes" id="UP000373149">
    <property type="component" value="Unassembled WGS sequence"/>
</dbReference>
<keyword evidence="4" id="KW-0808">Transferase</keyword>
<keyword evidence="5" id="KW-0547">Nucleotide-binding</keyword>
<dbReference type="InterPro" id="IPR043519">
    <property type="entry name" value="NT_sf"/>
</dbReference>
<accession>A0A5N8X2D6</accession>
<dbReference type="SUPFAM" id="SSF81301">
    <property type="entry name" value="Nucleotidyltransferase"/>
    <property type="match status" value="1"/>
</dbReference>
<dbReference type="Pfam" id="PF04607">
    <property type="entry name" value="RelA_SpoT"/>
    <property type="match status" value="1"/>
</dbReference>
<evidence type="ECO:0000256" key="5">
    <source>
        <dbReference type="ARBA" id="ARBA00022741"/>
    </source>
</evidence>
<keyword evidence="8" id="KW-0342">GTP-binding</keyword>
<comment type="similarity">
    <text evidence="13">Belongs to the relA/spoT family.</text>
</comment>
<evidence type="ECO:0000259" key="16">
    <source>
        <dbReference type="PROSITE" id="PS51831"/>
    </source>
</evidence>
<dbReference type="Gene3D" id="3.30.460.10">
    <property type="entry name" value="Beta Polymerase, domain 2"/>
    <property type="match status" value="1"/>
</dbReference>
<keyword evidence="6" id="KW-0418">Kinase</keyword>
<comment type="catalytic activity">
    <reaction evidence="12">
        <text>GTP + ATP = guanosine 3'-diphosphate 5'-triphosphate + AMP</text>
        <dbReference type="Rhea" id="RHEA:22088"/>
        <dbReference type="ChEBI" id="CHEBI:30616"/>
        <dbReference type="ChEBI" id="CHEBI:37565"/>
        <dbReference type="ChEBI" id="CHEBI:142410"/>
        <dbReference type="ChEBI" id="CHEBI:456215"/>
        <dbReference type="EC" id="2.7.6.5"/>
    </reaction>
</comment>
<dbReference type="PROSITE" id="PS51880">
    <property type="entry name" value="TGS"/>
    <property type="match status" value="1"/>
</dbReference>
<dbReference type="Gene3D" id="3.10.20.30">
    <property type="match status" value="1"/>
</dbReference>
<evidence type="ECO:0000256" key="9">
    <source>
        <dbReference type="ARBA" id="ARBA00029754"/>
    </source>
</evidence>
<dbReference type="Gene3D" id="3.30.70.260">
    <property type="match status" value="1"/>
</dbReference>
<dbReference type="InterPro" id="IPR006674">
    <property type="entry name" value="HD_domain"/>
</dbReference>
<dbReference type="FunFam" id="1.10.3210.10:FF:000001">
    <property type="entry name" value="GTP pyrophosphokinase RelA"/>
    <property type="match status" value="1"/>
</dbReference>
<organism evidence="18 19">
    <name type="scientific">Streptomyces acidicola</name>
    <dbReference type="NCBI Taxonomy" id="2596892"/>
    <lineage>
        <taxon>Bacteria</taxon>
        <taxon>Bacillati</taxon>
        <taxon>Actinomycetota</taxon>
        <taxon>Actinomycetes</taxon>
        <taxon>Kitasatosporales</taxon>
        <taxon>Streptomycetaceae</taxon>
        <taxon>Streptomyces</taxon>
    </lineage>
</organism>
<dbReference type="PROSITE" id="PS51671">
    <property type="entry name" value="ACT"/>
    <property type="match status" value="1"/>
</dbReference>
<dbReference type="Pfam" id="PF02824">
    <property type="entry name" value="TGS"/>
    <property type="match status" value="1"/>
</dbReference>
<dbReference type="GO" id="GO:0005525">
    <property type="term" value="F:GTP binding"/>
    <property type="evidence" value="ECO:0007669"/>
    <property type="project" value="UniProtKB-KW"/>
</dbReference>
<dbReference type="Pfam" id="PF13328">
    <property type="entry name" value="HD_4"/>
    <property type="match status" value="1"/>
</dbReference>
<dbReference type="Gene3D" id="1.10.3210.10">
    <property type="entry name" value="Hypothetical protein af1432"/>
    <property type="match status" value="1"/>
</dbReference>
<evidence type="ECO:0000313" key="19">
    <source>
        <dbReference type="Proteomes" id="UP000373149"/>
    </source>
</evidence>
<dbReference type="UniPathway" id="UPA00908">
    <property type="reaction ID" value="UER00884"/>
</dbReference>
<dbReference type="PANTHER" id="PTHR21262">
    <property type="entry name" value="GUANOSINE-3',5'-BIS DIPHOSPHATE 3'-PYROPHOSPHOHYDROLASE"/>
    <property type="match status" value="1"/>
</dbReference>
<evidence type="ECO:0000256" key="4">
    <source>
        <dbReference type="ARBA" id="ARBA00022679"/>
    </source>
</evidence>
<evidence type="ECO:0000256" key="2">
    <source>
        <dbReference type="ARBA" id="ARBA00013251"/>
    </source>
</evidence>
<feature type="compositionally biased region" description="Low complexity" evidence="14">
    <location>
        <begin position="10"/>
        <end position="31"/>
    </location>
</feature>
<feature type="region of interest" description="Disordered" evidence="14">
    <location>
        <begin position="1"/>
        <end position="90"/>
    </location>
</feature>
<evidence type="ECO:0000256" key="7">
    <source>
        <dbReference type="ARBA" id="ARBA00022840"/>
    </source>
</evidence>
<dbReference type="SUPFAM" id="SSF55021">
    <property type="entry name" value="ACT-like"/>
    <property type="match status" value="1"/>
</dbReference>
<dbReference type="SMART" id="SM00471">
    <property type="entry name" value="HDc"/>
    <property type="match status" value="1"/>
</dbReference>
<dbReference type="GO" id="GO:0005886">
    <property type="term" value="C:plasma membrane"/>
    <property type="evidence" value="ECO:0007669"/>
    <property type="project" value="TreeGrafter"/>
</dbReference>
<evidence type="ECO:0000313" key="18">
    <source>
        <dbReference type="EMBL" id="MPY53741.1"/>
    </source>
</evidence>
<dbReference type="InterPro" id="IPR033655">
    <property type="entry name" value="TGS_RelA/SpoT"/>
</dbReference>
<sequence length="854" mass="94488">MPDEAQPLTAAKPESASGAAAKPAQSAKNAAQGPVERAQSAPGDKAVEQPRPKPSPALDSARAGGPPPSGRPASARPAAGQPARSGSSNRVRARLARLGVQRSNPYNPVLEPLLRIVRSNDPKIETSTLRQIERAYQVAERWHRGQKRKSGDPYITHPLAVTTILAELGMDPATLMAGLLHDTVEDTEYGLDQLRRDFGDQVALLVDGVTKLDKVKFGEAAQAETVRKMVVAMAKDPRVLVIKLADRLHNMRTMRYLKREKQEKKARETLEIYAPLAHRLGMNTIKWELEDLAFAILYPKMYDEIVRLVAERAPKRDEYLAIVTDEVQSDLRAARIKATVTGRPKHYYSVYQKMIVRGRDFAEIYDLVGIRVLVDTVRDCYAALGTVHARWNPVPGRFKDYIAMPKFNMYQSLHTTVIGPNGKPVELQIRTFDMHRRAEYGIAAHWKYKQEAVAGASKVRTDVPKAPSGKAGKDAAAINDMAWLRQLLDWQKETEDPSEFLESLRFDLSRNEVFVFTPKGDVIALPAGATPVDFAYAVHTEVGHRTIGARVNGRLVPLESTLDNGDLVEVFTSKATGAGPSRDWLGFVKSPRARNKIRAWFSKERRDEAIEQGKDAIARAMRKQNLPIQRILTGDSLVTLAHEMRYPDISSLYAAIGEGHVAAQNVVQKLVQALGGEEAATEEIDEAVPPARGRGRKRRSTNDPGVVVKGVEDVWVKLARCCTPVPGDPIIGFVTRGSGVSVHRSDCVNVESLSREPERILDVEWAPTQSSVFLVAIQVEALDRSRLLSDVTRVLSDQHVNILSAAVQTSRDRVATSRFTFEMGDPKHLGHVLKAVRGVEGVYDVYRVTSARRP</sequence>
<dbReference type="EMBL" id="VMNX01000214">
    <property type="protein sequence ID" value="MPY53741.1"/>
    <property type="molecule type" value="Genomic_DNA"/>
</dbReference>
<name>A0A5N8X2D6_9ACTN</name>
<comment type="function">
    <text evidence="13">In eubacteria ppGpp (guanosine 3'-diphosphate 5'-diphosphate) is a mediator of the stringent response that coordinates a variety of cellular activities in response to changes in nutritional abundance.</text>
</comment>
<comment type="caution">
    <text evidence="18">The sequence shown here is derived from an EMBL/GenBank/DDBJ whole genome shotgun (WGS) entry which is preliminary data.</text>
</comment>
<dbReference type="AlphaFoldDB" id="A0A5N8X2D6"/>
<dbReference type="CDD" id="cd00077">
    <property type="entry name" value="HDc"/>
    <property type="match status" value="1"/>
</dbReference>
<evidence type="ECO:0000256" key="14">
    <source>
        <dbReference type="SAM" id="MobiDB-lite"/>
    </source>
</evidence>
<dbReference type="InterPro" id="IPR004811">
    <property type="entry name" value="RelA/Spo_fam"/>
</dbReference>
<dbReference type="Pfam" id="PF19296">
    <property type="entry name" value="RelA_AH_RIS"/>
    <property type="match status" value="1"/>
</dbReference>
<dbReference type="FunFam" id="3.30.70.260:FF:000003">
    <property type="entry name" value="GTP pyrophosphokinase RelA"/>
    <property type="match status" value="1"/>
</dbReference>
<evidence type="ECO:0000256" key="12">
    <source>
        <dbReference type="ARBA" id="ARBA00048244"/>
    </source>
</evidence>
<dbReference type="PROSITE" id="PS51831">
    <property type="entry name" value="HD"/>
    <property type="match status" value="1"/>
</dbReference>
<reference evidence="18 19" key="1">
    <citation type="submission" date="2019-09" db="EMBL/GenBank/DDBJ databases">
        <authorList>
            <person name="Duangmal K."/>
            <person name="Teo W.F.A."/>
            <person name="Lipun K."/>
        </authorList>
    </citation>
    <scope>NUCLEOTIDE SEQUENCE [LARGE SCALE GENOMIC DNA]</scope>
    <source>
        <strain evidence="18 19">K1PN6</strain>
    </source>
</reference>
<dbReference type="InterPro" id="IPR045600">
    <property type="entry name" value="RelA/SpoT_AH_RIS"/>
</dbReference>
<feature type="domain" description="HD" evidence="16">
    <location>
        <begin position="154"/>
        <end position="251"/>
    </location>
</feature>
<keyword evidence="7" id="KW-0067">ATP-binding</keyword>
<dbReference type="NCBIfam" id="TIGR00691">
    <property type="entry name" value="spoT_relA"/>
    <property type="match status" value="1"/>
</dbReference>
<evidence type="ECO:0000256" key="3">
    <source>
        <dbReference type="ARBA" id="ARBA00019852"/>
    </source>
</evidence>
<evidence type="ECO:0000256" key="8">
    <source>
        <dbReference type="ARBA" id="ARBA00023134"/>
    </source>
</evidence>
<evidence type="ECO:0000259" key="17">
    <source>
        <dbReference type="PROSITE" id="PS51880"/>
    </source>
</evidence>
<feature type="domain" description="ACT" evidence="15">
    <location>
        <begin position="776"/>
        <end position="850"/>
    </location>
</feature>
<dbReference type="CDD" id="cd01668">
    <property type="entry name" value="TGS_RSH"/>
    <property type="match status" value="1"/>
</dbReference>
<keyword evidence="19" id="KW-1185">Reference proteome</keyword>
<dbReference type="InterPro" id="IPR003607">
    <property type="entry name" value="HD/PDEase_dom"/>
</dbReference>
<dbReference type="InterPro" id="IPR002912">
    <property type="entry name" value="ACT_dom"/>
</dbReference>
<evidence type="ECO:0000259" key="15">
    <source>
        <dbReference type="PROSITE" id="PS51671"/>
    </source>
</evidence>
<dbReference type="InterPro" id="IPR004095">
    <property type="entry name" value="TGS"/>
</dbReference>
<dbReference type="GO" id="GO:0016301">
    <property type="term" value="F:kinase activity"/>
    <property type="evidence" value="ECO:0007669"/>
    <property type="project" value="UniProtKB-KW"/>
</dbReference>
<feature type="domain" description="TGS" evidence="17">
    <location>
        <begin position="511"/>
        <end position="572"/>
    </location>
</feature>
<feature type="compositionally biased region" description="Low complexity" evidence="14">
    <location>
        <begin position="71"/>
        <end position="86"/>
    </location>
</feature>
<evidence type="ECO:0000256" key="6">
    <source>
        <dbReference type="ARBA" id="ARBA00022777"/>
    </source>
</evidence>
<proteinExistence type="inferred from homology"/>
<evidence type="ECO:0000256" key="13">
    <source>
        <dbReference type="RuleBase" id="RU003847"/>
    </source>
</evidence>
<dbReference type="SUPFAM" id="SSF81271">
    <property type="entry name" value="TGS-like"/>
    <property type="match status" value="1"/>
</dbReference>
<dbReference type="CDD" id="cd04876">
    <property type="entry name" value="ACT_RelA-SpoT"/>
    <property type="match status" value="1"/>
</dbReference>
<evidence type="ECO:0000256" key="1">
    <source>
        <dbReference type="ARBA" id="ARBA00004976"/>
    </source>
</evidence>
<dbReference type="Pfam" id="PF13291">
    <property type="entry name" value="ACT_4"/>
    <property type="match status" value="1"/>
</dbReference>
<dbReference type="GO" id="GO:0005524">
    <property type="term" value="F:ATP binding"/>
    <property type="evidence" value="ECO:0007669"/>
    <property type="project" value="UniProtKB-KW"/>
</dbReference>
<dbReference type="SUPFAM" id="SSF109604">
    <property type="entry name" value="HD-domain/PDEase-like"/>
    <property type="match status" value="1"/>
</dbReference>